<proteinExistence type="predicted"/>
<reference evidence="1 2" key="1">
    <citation type="submission" date="2017-09" db="EMBL/GenBank/DDBJ databases">
        <title>Large-scale bioinformatics analysis of Bacillus genomes uncovers conserved roles of natural products in bacterial physiology.</title>
        <authorList>
            <consortium name="Agbiome Team Llc"/>
            <person name="Bleich R.M."/>
            <person name="Kirk G.J."/>
            <person name="Santa Maria K.C."/>
            <person name="Allen S.E."/>
            <person name="Farag S."/>
            <person name="Shank E.A."/>
            <person name="Bowers A."/>
        </authorList>
    </citation>
    <scope>NUCLEOTIDE SEQUENCE [LARGE SCALE GENOMIC DNA]</scope>
    <source>
        <strain evidence="1 2">AFS000414</strain>
    </source>
</reference>
<dbReference type="RefSeq" id="WP_016087338.1">
    <property type="nucleotide sequence ID" value="NZ_JBALML010000145.1"/>
</dbReference>
<name>A0AB73S5E8_9BACI</name>
<evidence type="ECO:0000313" key="1">
    <source>
        <dbReference type="EMBL" id="PEK27504.1"/>
    </source>
</evidence>
<accession>A0AB73S5E8</accession>
<evidence type="ECO:0000313" key="2">
    <source>
        <dbReference type="Proteomes" id="UP000220435"/>
    </source>
</evidence>
<dbReference type="EMBL" id="NUFG01000001">
    <property type="protein sequence ID" value="PEK27504.1"/>
    <property type="molecule type" value="Genomic_DNA"/>
</dbReference>
<dbReference type="AlphaFoldDB" id="A0AB73S5E8"/>
<gene>
    <name evidence="1" type="ORF">CN694_00455</name>
</gene>
<organism evidence="1 2">
    <name type="scientific">Bacillus wiedmannii</name>
    <dbReference type="NCBI Taxonomy" id="1890302"/>
    <lineage>
        <taxon>Bacteria</taxon>
        <taxon>Bacillati</taxon>
        <taxon>Bacillota</taxon>
        <taxon>Bacilli</taxon>
        <taxon>Bacillales</taxon>
        <taxon>Bacillaceae</taxon>
        <taxon>Bacillus</taxon>
        <taxon>Bacillus cereus group</taxon>
    </lineage>
</organism>
<dbReference type="Proteomes" id="UP000220435">
    <property type="component" value="Unassembled WGS sequence"/>
</dbReference>
<comment type="caution">
    <text evidence="1">The sequence shown here is derived from an EMBL/GenBank/DDBJ whole genome shotgun (WGS) entry which is preliminary data.</text>
</comment>
<protein>
    <submittedName>
        <fullName evidence="1">Uncharacterized protein</fullName>
    </submittedName>
</protein>
<sequence>MSLDFYIGKNMDSINFKSKCVEFDDELQNYLYYIRNKVSFDIQPLYGIDPYDDTIFDENDIKNIIATCVNLLDSKLLEGFGDEASVCILNIKRLCEEALQRRERLFSIGD</sequence>